<gene>
    <name evidence="8" type="ORF">ENJ63_02980</name>
</gene>
<proteinExistence type="predicted"/>
<accession>A0A7V2WSQ8</accession>
<feature type="chain" id="PRO_5031510813" description="Class III cytochrome C domain-containing protein" evidence="6">
    <location>
        <begin position="29"/>
        <end position="154"/>
    </location>
</feature>
<dbReference type="SUPFAM" id="SSF48695">
    <property type="entry name" value="Multiheme cytochromes"/>
    <property type="match status" value="1"/>
</dbReference>
<dbReference type="InterPro" id="IPR020942">
    <property type="entry name" value="Cyt_c_III_dom"/>
</dbReference>
<dbReference type="Gene3D" id="3.90.10.10">
    <property type="entry name" value="Cytochrome C3"/>
    <property type="match status" value="1"/>
</dbReference>
<evidence type="ECO:0000256" key="5">
    <source>
        <dbReference type="ARBA" id="ARBA00023004"/>
    </source>
</evidence>
<keyword evidence="1" id="KW-0813">Transport</keyword>
<dbReference type="AlphaFoldDB" id="A0A7V2WSQ8"/>
<dbReference type="GO" id="GO:0009055">
    <property type="term" value="F:electron transfer activity"/>
    <property type="evidence" value="ECO:0007669"/>
    <property type="project" value="InterPro"/>
</dbReference>
<reference evidence="8" key="1">
    <citation type="journal article" date="2020" name="mSystems">
        <title>Genome- and Community-Level Interaction Insights into Carbon Utilization and Element Cycling Functions of Hydrothermarchaeota in Hydrothermal Sediment.</title>
        <authorList>
            <person name="Zhou Z."/>
            <person name="Liu Y."/>
            <person name="Xu W."/>
            <person name="Pan J."/>
            <person name="Luo Z.H."/>
            <person name="Li M."/>
        </authorList>
    </citation>
    <scope>NUCLEOTIDE SEQUENCE [LARGE SCALE GENOMIC DNA]</scope>
    <source>
        <strain evidence="8">HyVt-503</strain>
    </source>
</reference>
<comment type="caution">
    <text evidence="8">The sequence shown here is derived from an EMBL/GenBank/DDBJ whole genome shotgun (WGS) entry which is preliminary data.</text>
</comment>
<dbReference type="CDD" id="cd08168">
    <property type="entry name" value="Cytochrom_C3"/>
    <property type="match status" value="1"/>
</dbReference>
<evidence type="ECO:0000256" key="1">
    <source>
        <dbReference type="ARBA" id="ARBA00022448"/>
    </source>
</evidence>
<feature type="domain" description="Class III cytochrome C" evidence="7">
    <location>
        <begin position="53"/>
        <end position="152"/>
    </location>
</feature>
<evidence type="ECO:0000256" key="6">
    <source>
        <dbReference type="SAM" id="SignalP"/>
    </source>
</evidence>
<dbReference type="Proteomes" id="UP000885797">
    <property type="component" value="Unassembled WGS sequence"/>
</dbReference>
<dbReference type="Pfam" id="PF02085">
    <property type="entry name" value="Cytochrom_CIII"/>
    <property type="match status" value="1"/>
</dbReference>
<evidence type="ECO:0000256" key="2">
    <source>
        <dbReference type="ARBA" id="ARBA00022617"/>
    </source>
</evidence>
<evidence type="ECO:0000256" key="3">
    <source>
        <dbReference type="ARBA" id="ARBA00022723"/>
    </source>
</evidence>
<evidence type="ECO:0000256" key="4">
    <source>
        <dbReference type="ARBA" id="ARBA00022982"/>
    </source>
</evidence>
<dbReference type="GO" id="GO:0020037">
    <property type="term" value="F:heme binding"/>
    <property type="evidence" value="ECO:0007669"/>
    <property type="project" value="InterPro"/>
</dbReference>
<evidence type="ECO:0000313" key="8">
    <source>
        <dbReference type="EMBL" id="HFC46827.1"/>
    </source>
</evidence>
<keyword evidence="4" id="KW-0249">Electron transport</keyword>
<dbReference type="GO" id="GO:0046872">
    <property type="term" value="F:metal ion binding"/>
    <property type="evidence" value="ECO:0007669"/>
    <property type="project" value="UniProtKB-KW"/>
</dbReference>
<evidence type="ECO:0000259" key="7">
    <source>
        <dbReference type="Pfam" id="PF02085"/>
    </source>
</evidence>
<keyword evidence="6" id="KW-0732">Signal</keyword>
<protein>
    <recommendedName>
        <fullName evidence="7">Class III cytochrome C domain-containing protein</fullName>
    </recommendedName>
</protein>
<feature type="signal peptide" evidence="6">
    <location>
        <begin position="1"/>
        <end position="28"/>
    </location>
</feature>
<sequence>MIRKKGIIKRSLAMVTGLLCAGVFSVSAGEIPATLDINLQASCPAISGLPKDKKMVKDFSHKAHAEKYLLGNEKYSPVPYTDEFTCVACHAGAKDANSITKDLVCKGFETAFEQEGGAKKFQNHFHKTCKACHKAMKKDGKATGPVSCKGCHKK</sequence>
<dbReference type="EMBL" id="DRND01000238">
    <property type="protein sequence ID" value="HFC46827.1"/>
    <property type="molecule type" value="Genomic_DNA"/>
</dbReference>
<keyword evidence="3" id="KW-0479">Metal-binding</keyword>
<name>A0A7V2WSQ8_9BACT</name>
<keyword evidence="5" id="KW-0408">Iron</keyword>
<keyword evidence="2" id="KW-0349">Heme</keyword>
<organism evidence="8">
    <name type="scientific">Dissulfuribacter thermophilus</name>
    <dbReference type="NCBI Taxonomy" id="1156395"/>
    <lineage>
        <taxon>Bacteria</taxon>
        <taxon>Pseudomonadati</taxon>
        <taxon>Thermodesulfobacteriota</taxon>
        <taxon>Dissulfuribacteria</taxon>
        <taxon>Dissulfuribacterales</taxon>
        <taxon>Dissulfuribacteraceae</taxon>
        <taxon>Dissulfuribacter</taxon>
    </lineage>
</organism>
<dbReference type="InterPro" id="IPR036280">
    <property type="entry name" value="Multihaem_cyt_sf"/>
</dbReference>